<gene>
    <name evidence="2" type="ORF">GW7_00133</name>
</gene>
<dbReference type="InParanoid" id="G5ARQ3"/>
<organism evidence="2 3">
    <name type="scientific">Heterocephalus glaber</name>
    <name type="common">Naked mole rat</name>
    <dbReference type="NCBI Taxonomy" id="10181"/>
    <lineage>
        <taxon>Eukaryota</taxon>
        <taxon>Metazoa</taxon>
        <taxon>Chordata</taxon>
        <taxon>Craniata</taxon>
        <taxon>Vertebrata</taxon>
        <taxon>Euteleostomi</taxon>
        <taxon>Mammalia</taxon>
        <taxon>Eutheria</taxon>
        <taxon>Euarchontoglires</taxon>
        <taxon>Glires</taxon>
        <taxon>Rodentia</taxon>
        <taxon>Hystricomorpha</taxon>
        <taxon>Bathyergidae</taxon>
        <taxon>Heterocephalus</taxon>
    </lineage>
</organism>
<evidence type="ECO:0000313" key="2">
    <source>
        <dbReference type="EMBL" id="EHA99713.1"/>
    </source>
</evidence>
<evidence type="ECO:0000256" key="1">
    <source>
        <dbReference type="SAM" id="MobiDB-lite"/>
    </source>
</evidence>
<accession>G5ARQ3</accession>
<reference evidence="2 3" key="1">
    <citation type="journal article" date="2011" name="Nature">
        <title>Genome sequencing reveals insights into physiology and longevity of the naked mole rat.</title>
        <authorList>
            <person name="Kim E.B."/>
            <person name="Fang X."/>
            <person name="Fushan A.A."/>
            <person name="Huang Z."/>
            <person name="Lobanov A.V."/>
            <person name="Han L."/>
            <person name="Marino S.M."/>
            <person name="Sun X."/>
            <person name="Turanov A.A."/>
            <person name="Yang P."/>
            <person name="Yim S.H."/>
            <person name="Zhao X."/>
            <person name="Kasaikina M.V."/>
            <person name="Stoletzki N."/>
            <person name="Peng C."/>
            <person name="Polak P."/>
            <person name="Xiong Z."/>
            <person name="Kiezun A."/>
            <person name="Zhu Y."/>
            <person name="Chen Y."/>
            <person name="Kryukov G.V."/>
            <person name="Zhang Q."/>
            <person name="Peshkin L."/>
            <person name="Yang L."/>
            <person name="Bronson R.T."/>
            <person name="Buffenstein R."/>
            <person name="Wang B."/>
            <person name="Han C."/>
            <person name="Li Q."/>
            <person name="Chen L."/>
            <person name="Zhao W."/>
            <person name="Sunyaev S.R."/>
            <person name="Park T.J."/>
            <person name="Zhang G."/>
            <person name="Wang J."/>
            <person name="Gladyshev V.N."/>
        </authorList>
    </citation>
    <scope>NUCLEOTIDE SEQUENCE [LARGE SCALE GENOMIC DNA]</scope>
</reference>
<sequence>MQVYWLKPGVLKMEVILVHHMIINCEDKSQQGGQEGVDQGQDTEFPQDEEYEENEVREADEELVDDEEDQNDPPQWDESEDVCVPLDD</sequence>
<feature type="region of interest" description="Disordered" evidence="1">
    <location>
        <begin position="29"/>
        <end position="88"/>
    </location>
</feature>
<evidence type="ECO:0000313" key="3">
    <source>
        <dbReference type="Proteomes" id="UP000006813"/>
    </source>
</evidence>
<protein>
    <submittedName>
        <fullName evidence="2">Zinc finger and BTB domain-containing protein 10</fullName>
    </submittedName>
</protein>
<dbReference type="Proteomes" id="UP000006813">
    <property type="component" value="Unassembled WGS sequence"/>
</dbReference>
<feature type="compositionally biased region" description="Low complexity" evidence="1">
    <location>
        <begin position="30"/>
        <end position="42"/>
    </location>
</feature>
<proteinExistence type="predicted"/>
<dbReference type="EMBL" id="JH166617">
    <property type="protein sequence ID" value="EHA99713.1"/>
    <property type="molecule type" value="Genomic_DNA"/>
</dbReference>
<name>G5ARQ3_HETGA</name>
<feature type="compositionally biased region" description="Acidic residues" evidence="1">
    <location>
        <begin position="45"/>
        <end position="88"/>
    </location>
</feature>
<dbReference type="AlphaFoldDB" id="G5ARQ3"/>